<evidence type="ECO:0000313" key="4">
    <source>
        <dbReference type="EMBL" id="BAY16115.1"/>
    </source>
</evidence>
<dbReference type="Pfam" id="PF04972">
    <property type="entry name" value="BON"/>
    <property type="match status" value="1"/>
</dbReference>
<evidence type="ECO:0000256" key="2">
    <source>
        <dbReference type="SAM" id="SignalP"/>
    </source>
</evidence>
<feature type="region of interest" description="Disordered" evidence="1">
    <location>
        <begin position="23"/>
        <end position="87"/>
    </location>
</feature>
<name>A0A1Z4GF34_9CYAN</name>
<evidence type="ECO:0000256" key="1">
    <source>
        <dbReference type="SAM" id="MobiDB-lite"/>
    </source>
</evidence>
<dbReference type="PROSITE" id="PS51257">
    <property type="entry name" value="PROKAR_LIPOPROTEIN"/>
    <property type="match status" value="1"/>
</dbReference>
<proteinExistence type="predicted"/>
<feature type="domain" description="BON" evidence="3">
    <location>
        <begin position="71"/>
        <end position="143"/>
    </location>
</feature>
<reference evidence="4 5" key="1">
    <citation type="submission" date="2017-06" db="EMBL/GenBank/DDBJ databases">
        <title>Genome sequencing of cyanobaciteial culture collection at National Institute for Environmental Studies (NIES).</title>
        <authorList>
            <person name="Hirose Y."/>
            <person name="Shimura Y."/>
            <person name="Fujisawa T."/>
            <person name="Nakamura Y."/>
            <person name="Kawachi M."/>
        </authorList>
    </citation>
    <scope>NUCLEOTIDE SEQUENCE [LARGE SCALE GENOMIC DNA]</scope>
    <source>
        <strain evidence="4 5">NIES-21</strain>
    </source>
</reference>
<accession>A0A1Z4GF34</accession>
<gene>
    <name evidence="4" type="ORF">NIES21_19380</name>
</gene>
<organism evidence="4 5">
    <name type="scientific">Anabaenopsis circularis NIES-21</name>
    <dbReference type="NCBI Taxonomy" id="1085406"/>
    <lineage>
        <taxon>Bacteria</taxon>
        <taxon>Bacillati</taxon>
        <taxon>Cyanobacteriota</taxon>
        <taxon>Cyanophyceae</taxon>
        <taxon>Nostocales</taxon>
        <taxon>Nodulariaceae</taxon>
        <taxon>Anabaenopsis</taxon>
    </lineage>
</organism>
<dbReference type="InterPro" id="IPR007055">
    <property type="entry name" value="BON_dom"/>
</dbReference>
<keyword evidence="2" id="KW-0732">Signal</keyword>
<dbReference type="PROSITE" id="PS50914">
    <property type="entry name" value="BON"/>
    <property type="match status" value="1"/>
</dbReference>
<feature type="compositionally biased region" description="Basic and acidic residues" evidence="1">
    <location>
        <begin position="75"/>
        <end position="87"/>
    </location>
</feature>
<dbReference type="AlphaFoldDB" id="A0A1Z4GF34"/>
<feature type="compositionally biased region" description="Polar residues" evidence="1">
    <location>
        <begin position="30"/>
        <end position="46"/>
    </location>
</feature>
<dbReference type="OrthoDB" id="517762at2"/>
<dbReference type="EMBL" id="AP018174">
    <property type="protein sequence ID" value="BAY16115.1"/>
    <property type="molecule type" value="Genomic_DNA"/>
</dbReference>
<keyword evidence="5" id="KW-1185">Reference proteome</keyword>
<feature type="compositionally biased region" description="Basic and acidic residues" evidence="1">
    <location>
        <begin position="54"/>
        <end position="65"/>
    </location>
</feature>
<dbReference type="Gene3D" id="3.30.1340.30">
    <property type="match status" value="1"/>
</dbReference>
<sequence>MKKLVPFIISSILLVGAFGCQETPKDAAKTPSTNNESSPASVKPASQTTQTTDKTPKTATEKTAETKNTPVTTKPESELKKEVTKKLKADLPNNQLEVEAKAGDIVIKGTAASSAELQKAEKLVKEVQGVKSVKVEAKVLVPNKI</sequence>
<evidence type="ECO:0000259" key="3">
    <source>
        <dbReference type="PROSITE" id="PS50914"/>
    </source>
</evidence>
<feature type="chain" id="PRO_5013006679" evidence="2">
    <location>
        <begin position="18"/>
        <end position="145"/>
    </location>
</feature>
<dbReference type="Proteomes" id="UP000218287">
    <property type="component" value="Chromosome"/>
</dbReference>
<evidence type="ECO:0000313" key="5">
    <source>
        <dbReference type="Proteomes" id="UP000218287"/>
    </source>
</evidence>
<feature type="signal peptide" evidence="2">
    <location>
        <begin position="1"/>
        <end position="17"/>
    </location>
</feature>
<protein>
    <submittedName>
        <fullName evidence="4">Transport-associated protein</fullName>
    </submittedName>
</protein>